<accession>L7CAH7</accession>
<dbReference type="PATRIC" id="fig|993516.3.peg.5742"/>
<evidence type="ECO:0000313" key="1">
    <source>
        <dbReference type="EMBL" id="ELP30642.1"/>
    </source>
</evidence>
<dbReference type="AlphaFoldDB" id="L7CAH7"/>
<name>L7CAH7_RHOBT</name>
<protein>
    <submittedName>
        <fullName evidence="1">Uncharacterized protein</fullName>
    </submittedName>
</protein>
<gene>
    <name evidence="1" type="ORF">RBSWK_05371</name>
</gene>
<comment type="caution">
    <text evidence="1">The sequence shown here is derived from an EMBL/GenBank/DDBJ whole genome shotgun (WGS) entry which is preliminary data.</text>
</comment>
<organism evidence="1 2">
    <name type="scientific">Rhodopirellula baltica SWK14</name>
    <dbReference type="NCBI Taxonomy" id="993516"/>
    <lineage>
        <taxon>Bacteria</taxon>
        <taxon>Pseudomonadati</taxon>
        <taxon>Planctomycetota</taxon>
        <taxon>Planctomycetia</taxon>
        <taxon>Pirellulales</taxon>
        <taxon>Pirellulaceae</taxon>
        <taxon>Rhodopirellula</taxon>
    </lineage>
</organism>
<dbReference type="EMBL" id="AMWG01000147">
    <property type="protein sequence ID" value="ELP30642.1"/>
    <property type="molecule type" value="Genomic_DNA"/>
</dbReference>
<evidence type="ECO:0000313" key="2">
    <source>
        <dbReference type="Proteomes" id="UP000010959"/>
    </source>
</evidence>
<dbReference type="Proteomes" id="UP000010959">
    <property type="component" value="Unassembled WGS sequence"/>
</dbReference>
<reference evidence="1 2" key="1">
    <citation type="journal article" date="2013" name="Mar. Genomics">
        <title>Expression of sulfatases in Rhodopirellula baltica and the diversity of sulfatases in the genus Rhodopirellula.</title>
        <authorList>
            <person name="Wegner C.E."/>
            <person name="Richter-Heitmann T."/>
            <person name="Klindworth A."/>
            <person name="Klockow C."/>
            <person name="Richter M."/>
            <person name="Achstetter T."/>
            <person name="Glockner F.O."/>
            <person name="Harder J."/>
        </authorList>
    </citation>
    <scope>NUCLEOTIDE SEQUENCE [LARGE SCALE GENOMIC DNA]</scope>
    <source>
        <strain evidence="1 2">SWK14</strain>
    </source>
</reference>
<sequence length="50" mass="5390">MQNSEMRLNTNSILCREICLGQSSIPGPCSIQASFIGSIGLIRLNSIPLL</sequence>
<proteinExistence type="predicted"/>